<dbReference type="InterPro" id="IPR012338">
    <property type="entry name" value="Beta-lactam/transpept-like"/>
</dbReference>
<gene>
    <name evidence="3" type="primary">ampH_1</name>
    <name evidence="3" type="ORF">Poly41_30880</name>
</gene>
<keyword evidence="3" id="KW-0378">Hydrolase</keyword>
<organism evidence="3 4">
    <name type="scientific">Novipirellula artificiosorum</name>
    <dbReference type="NCBI Taxonomy" id="2528016"/>
    <lineage>
        <taxon>Bacteria</taxon>
        <taxon>Pseudomonadati</taxon>
        <taxon>Planctomycetota</taxon>
        <taxon>Planctomycetia</taxon>
        <taxon>Pirellulales</taxon>
        <taxon>Pirellulaceae</taxon>
        <taxon>Novipirellula</taxon>
    </lineage>
</organism>
<proteinExistence type="predicted"/>
<dbReference type="SUPFAM" id="SSF56601">
    <property type="entry name" value="beta-lactamase/transpeptidase-like"/>
    <property type="match status" value="1"/>
</dbReference>
<feature type="transmembrane region" description="Helical" evidence="1">
    <location>
        <begin position="316"/>
        <end position="336"/>
    </location>
</feature>
<reference evidence="3 4" key="1">
    <citation type="submission" date="2019-02" db="EMBL/GenBank/DDBJ databases">
        <title>Deep-cultivation of Planctomycetes and their phenomic and genomic characterization uncovers novel biology.</title>
        <authorList>
            <person name="Wiegand S."/>
            <person name="Jogler M."/>
            <person name="Boedeker C."/>
            <person name="Pinto D."/>
            <person name="Vollmers J."/>
            <person name="Rivas-Marin E."/>
            <person name="Kohn T."/>
            <person name="Peeters S.H."/>
            <person name="Heuer A."/>
            <person name="Rast P."/>
            <person name="Oberbeckmann S."/>
            <person name="Bunk B."/>
            <person name="Jeske O."/>
            <person name="Meyerdierks A."/>
            <person name="Storesund J.E."/>
            <person name="Kallscheuer N."/>
            <person name="Luecker S."/>
            <person name="Lage O.M."/>
            <person name="Pohl T."/>
            <person name="Merkel B.J."/>
            <person name="Hornburger P."/>
            <person name="Mueller R.-W."/>
            <person name="Bruemmer F."/>
            <person name="Labrenz M."/>
            <person name="Spormann A.M."/>
            <person name="Op Den Camp H."/>
            <person name="Overmann J."/>
            <person name="Amann R."/>
            <person name="Jetten M.S.M."/>
            <person name="Mascher T."/>
            <person name="Medema M.H."/>
            <person name="Devos D.P."/>
            <person name="Kaster A.-K."/>
            <person name="Ovreas L."/>
            <person name="Rohde M."/>
            <person name="Galperin M.Y."/>
            <person name="Jogler C."/>
        </authorList>
    </citation>
    <scope>NUCLEOTIDE SEQUENCE [LARGE SCALE GENOMIC DNA]</scope>
    <source>
        <strain evidence="3 4">Poly41</strain>
    </source>
</reference>
<evidence type="ECO:0000256" key="1">
    <source>
        <dbReference type="SAM" id="Phobius"/>
    </source>
</evidence>
<sequence length="812" mass="90566">MSLDKYQQAWKAEASQVQVTFDADLLSKEVQQSHDTFRSLIFWRDVREVGTSLVMIPIWFVMGIGMSLPWTWYLTVPALLWIAGFMLVDRRRHPQRPSDPGEPLLFYVKESRAQVEHQIWLLRNVFWWYLLPPSISIMAFFTNVAWDSSESWLGFIFVAGFEGIFLFLLYGWVYRLNQRAVRDQLEPRRIDLQKLITYLEGESPAEDSSEMIDIVSALSGTDGNAGLSPNWARWAENWNRIIPSWREVAIILVPTLVGASLGFRFPLTDMGPVFFQSVVAAVIPFEIAFFGLWYLSYRRHKEHPFSGKGSVRLNTPAIVTIVMITVISTLAFAAIFSCFRELMSRRGPGLDDISAFVDDDIKHIDTWLQSLTDSSYPSLSAVVVRDGEIVYQGAVGFEDIEIRRPATARTQYHVASVTKVFTASLAVMLHEQGVIDLDQAAASYLPNDVRISTTPELGATITLRQLASHTSGLPSGVPGQVQSGEGRYELEPQRLYDHLASVELISNPGDGKEYSNLGFGLLGHVLERAANKPIDRLLQEMLCDPLQLNNTAIEGDAKLHPATGYARKSRGGAVQTHSLQERLAGSGGLVTTTEDLGKFLIAQMKPGVFSNEMLGQLHTETKLPSGSPSGTALGWSVKSIDGVGRILEKNGSRSNCSAWIGFSPEDGVGVAVVTNCGGPIVDPIGRKLLERSISLSQRKLVTKDGYAKVAPYTGVRWENGRPIVRVHDRWTPLVSIDGIPIDRIMDFANQEYGEIAHKRFAEDLVEVLSTMGHEPKWELTLGLESTSGQVEQLPIRMTEQNRKLAQKYLRDR</sequence>
<dbReference type="OrthoDB" id="9801061at2"/>
<protein>
    <submittedName>
        <fullName evidence="3">D-alanyl-D-alanine-carboxypeptidase/endopeptidase AmpH</fullName>
        <ecNumber evidence="3">3.4.-.-</ecNumber>
    </submittedName>
</protein>
<dbReference type="PANTHER" id="PTHR46825">
    <property type="entry name" value="D-ALANYL-D-ALANINE-CARBOXYPEPTIDASE/ENDOPEPTIDASE AMPH"/>
    <property type="match status" value="1"/>
</dbReference>
<keyword evidence="3" id="KW-0121">Carboxypeptidase</keyword>
<evidence type="ECO:0000313" key="3">
    <source>
        <dbReference type="EMBL" id="TWU38611.1"/>
    </source>
</evidence>
<dbReference type="Pfam" id="PF00144">
    <property type="entry name" value="Beta-lactamase"/>
    <property type="match status" value="1"/>
</dbReference>
<dbReference type="GO" id="GO:0004180">
    <property type="term" value="F:carboxypeptidase activity"/>
    <property type="evidence" value="ECO:0007669"/>
    <property type="project" value="UniProtKB-KW"/>
</dbReference>
<feature type="transmembrane region" description="Helical" evidence="1">
    <location>
        <begin position="126"/>
        <end position="146"/>
    </location>
</feature>
<accession>A0A5C6DSY8</accession>
<dbReference type="EMBL" id="SJPV01000004">
    <property type="protein sequence ID" value="TWU38611.1"/>
    <property type="molecule type" value="Genomic_DNA"/>
</dbReference>
<dbReference type="RefSeq" id="WP_146527025.1">
    <property type="nucleotide sequence ID" value="NZ_SJPV01000004.1"/>
</dbReference>
<keyword evidence="4" id="KW-1185">Reference proteome</keyword>
<keyword evidence="1" id="KW-1133">Transmembrane helix</keyword>
<dbReference type="AlphaFoldDB" id="A0A5C6DSY8"/>
<evidence type="ECO:0000259" key="2">
    <source>
        <dbReference type="Pfam" id="PF00144"/>
    </source>
</evidence>
<dbReference type="EC" id="3.4.-.-" evidence="3"/>
<keyword evidence="3" id="KW-0645">Protease</keyword>
<comment type="caution">
    <text evidence="3">The sequence shown here is derived from an EMBL/GenBank/DDBJ whole genome shotgun (WGS) entry which is preliminary data.</text>
</comment>
<feature type="transmembrane region" description="Helical" evidence="1">
    <location>
        <begin position="273"/>
        <end position="295"/>
    </location>
</feature>
<dbReference type="PANTHER" id="PTHR46825:SF9">
    <property type="entry name" value="BETA-LACTAMASE-RELATED DOMAIN-CONTAINING PROTEIN"/>
    <property type="match status" value="1"/>
</dbReference>
<feature type="transmembrane region" description="Helical" evidence="1">
    <location>
        <begin position="152"/>
        <end position="173"/>
    </location>
</feature>
<keyword evidence="1" id="KW-0472">Membrane</keyword>
<dbReference type="Proteomes" id="UP000319143">
    <property type="component" value="Unassembled WGS sequence"/>
</dbReference>
<feature type="transmembrane region" description="Helical" evidence="1">
    <location>
        <begin position="70"/>
        <end position="88"/>
    </location>
</feature>
<feature type="transmembrane region" description="Helical" evidence="1">
    <location>
        <begin position="46"/>
        <end position="64"/>
    </location>
</feature>
<evidence type="ECO:0000313" key="4">
    <source>
        <dbReference type="Proteomes" id="UP000319143"/>
    </source>
</evidence>
<feature type="domain" description="Beta-lactamase-related" evidence="2">
    <location>
        <begin position="371"/>
        <end position="688"/>
    </location>
</feature>
<feature type="transmembrane region" description="Helical" evidence="1">
    <location>
        <begin position="248"/>
        <end position="267"/>
    </location>
</feature>
<dbReference type="Gene3D" id="3.40.710.10">
    <property type="entry name" value="DD-peptidase/beta-lactamase superfamily"/>
    <property type="match status" value="1"/>
</dbReference>
<keyword evidence="1" id="KW-0812">Transmembrane</keyword>
<name>A0A5C6DSY8_9BACT</name>
<dbReference type="InterPro" id="IPR050491">
    <property type="entry name" value="AmpC-like"/>
</dbReference>
<dbReference type="InterPro" id="IPR001466">
    <property type="entry name" value="Beta-lactam-related"/>
</dbReference>